<dbReference type="EMBL" id="CP092878">
    <property type="protein sequence ID" value="UYV78731.1"/>
    <property type="molecule type" value="Genomic_DNA"/>
</dbReference>
<dbReference type="Pfam" id="PF17906">
    <property type="entry name" value="HTH_48"/>
    <property type="match status" value="1"/>
</dbReference>
<evidence type="ECO:0000259" key="2">
    <source>
        <dbReference type="Pfam" id="PF17906"/>
    </source>
</evidence>
<evidence type="ECO:0000313" key="3">
    <source>
        <dbReference type="EMBL" id="UYV78731.1"/>
    </source>
</evidence>
<dbReference type="InterPro" id="IPR041426">
    <property type="entry name" value="Mos1_HTH"/>
</dbReference>
<feature type="domain" description="Mos1 transposase HTH" evidence="2">
    <location>
        <begin position="19"/>
        <end position="41"/>
    </location>
</feature>
<keyword evidence="4" id="KW-1185">Reference proteome</keyword>
<dbReference type="Gene3D" id="1.10.10.1450">
    <property type="match status" value="1"/>
</dbReference>
<dbReference type="Proteomes" id="UP001235939">
    <property type="component" value="Chromosome 16"/>
</dbReference>
<evidence type="ECO:0000313" key="4">
    <source>
        <dbReference type="Proteomes" id="UP001235939"/>
    </source>
</evidence>
<feature type="region of interest" description="Disordered" evidence="1">
    <location>
        <begin position="42"/>
        <end position="75"/>
    </location>
</feature>
<evidence type="ECO:0000256" key="1">
    <source>
        <dbReference type="SAM" id="MobiDB-lite"/>
    </source>
</evidence>
<proteinExistence type="predicted"/>
<accession>A0ABY6LC35</accession>
<gene>
    <name evidence="3" type="ORF">LAZ67_16002583</name>
</gene>
<name>A0ABY6LC35_9ARAC</name>
<sequence length="75" mass="8812">MAIDELVFEKELLLRVIVVYDDHALTERTCQKWFARFKSGNFDLEEENPGAPPKFEDEELEARLDEDPTQTQKEP</sequence>
<reference evidence="3 4" key="1">
    <citation type="submission" date="2022-01" db="EMBL/GenBank/DDBJ databases">
        <title>A chromosomal length assembly of Cordylochernes scorpioides.</title>
        <authorList>
            <person name="Zeh D."/>
            <person name="Zeh J."/>
        </authorList>
    </citation>
    <scope>NUCLEOTIDE SEQUENCE [LARGE SCALE GENOMIC DNA]</scope>
    <source>
        <strain evidence="3">IN4F17</strain>
        <tissue evidence="3">Whole Body</tissue>
    </source>
</reference>
<organism evidence="3 4">
    <name type="scientific">Cordylochernes scorpioides</name>
    <dbReference type="NCBI Taxonomy" id="51811"/>
    <lineage>
        <taxon>Eukaryota</taxon>
        <taxon>Metazoa</taxon>
        <taxon>Ecdysozoa</taxon>
        <taxon>Arthropoda</taxon>
        <taxon>Chelicerata</taxon>
        <taxon>Arachnida</taxon>
        <taxon>Pseudoscorpiones</taxon>
        <taxon>Cheliferoidea</taxon>
        <taxon>Chernetidae</taxon>
        <taxon>Cordylochernes</taxon>
    </lineage>
</organism>
<protein>
    <submittedName>
        <fullName evidence="3">SETMAR</fullName>
    </submittedName>
</protein>